<keyword evidence="3" id="KW-1185">Reference proteome</keyword>
<dbReference type="Proteomes" id="UP000775213">
    <property type="component" value="Unassembled WGS sequence"/>
</dbReference>
<feature type="domain" description="TPM" evidence="1">
    <location>
        <begin position="131"/>
        <end position="167"/>
    </location>
</feature>
<protein>
    <recommendedName>
        <fullName evidence="1">TPM domain-containing protein</fullName>
    </recommendedName>
</protein>
<dbReference type="PANTHER" id="PTHR35514">
    <property type="entry name" value="THYLAKOID LUMENAL 15.0 KDA PROTEIN 2, CHLOROPLASTIC"/>
    <property type="match status" value="1"/>
</dbReference>
<dbReference type="PANTHER" id="PTHR35514:SF1">
    <property type="entry name" value="THYLAKOID LUMENAL 15.0 KDA PROTEIN 2, CHLOROPLASTIC"/>
    <property type="match status" value="1"/>
</dbReference>
<name>A0AAV7HKI1_DENCH</name>
<accession>A0AAV7HKI1</accession>
<sequence>MASVLVPQSPPIRVVSPKNSCNYSRKFSSSHRDIPISPILSISNNWADEFRSKSLKLALSGALAFGICLSGNPALCRFHSIRKLSEMLISFTAPSQPQIPSAFALSRWSGSVDAKVGVNKPELLPKEFSSVIDVAGFLSAGQENRLRQEIADLEEETGFKLRVLAQNYPETPGLAIRDFWQVDDRTIVFVADPTFGIKIHQVFLIFLLQTNAAFVPCSPHGRTTEWRAASWISSVRSLFAILLVRGAAETEEEIGVGVQGVEAEQRIAVNFPEAKTAVQTFLVATRQFQQIPIAVSPPVTPPIAVQRLPNIEVAVHRCNILNFNVGATVDLDIPRSFWSRLAGKYGNIFYWKEKGEDASVEAAVKAIATCLREPVGRNNCSEVK</sequence>
<dbReference type="InterPro" id="IPR007621">
    <property type="entry name" value="TPM_dom"/>
</dbReference>
<evidence type="ECO:0000259" key="1">
    <source>
        <dbReference type="Pfam" id="PF04536"/>
    </source>
</evidence>
<evidence type="ECO:0000313" key="3">
    <source>
        <dbReference type="Proteomes" id="UP000775213"/>
    </source>
</evidence>
<dbReference type="Pfam" id="PF04536">
    <property type="entry name" value="TPM_phosphatase"/>
    <property type="match status" value="1"/>
</dbReference>
<gene>
    <name evidence="2" type="ORF">IEQ34_001039</name>
</gene>
<organism evidence="2 3">
    <name type="scientific">Dendrobium chrysotoxum</name>
    <name type="common">Orchid</name>
    <dbReference type="NCBI Taxonomy" id="161865"/>
    <lineage>
        <taxon>Eukaryota</taxon>
        <taxon>Viridiplantae</taxon>
        <taxon>Streptophyta</taxon>
        <taxon>Embryophyta</taxon>
        <taxon>Tracheophyta</taxon>
        <taxon>Spermatophyta</taxon>
        <taxon>Magnoliopsida</taxon>
        <taxon>Liliopsida</taxon>
        <taxon>Asparagales</taxon>
        <taxon>Orchidaceae</taxon>
        <taxon>Epidendroideae</taxon>
        <taxon>Malaxideae</taxon>
        <taxon>Dendrobiinae</taxon>
        <taxon>Dendrobium</taxon>
    </lineage>
</organism>
<comment type="caution">
    <text evidence="2">The sequence shown here is derived from an EMBL/GenBank/DDBJ whole genome shotgun (WGS) entry which is preliminary data.</text>
</comment>
<dbReference type="AlphaFoldDB" id="A0AAV7HKI1"/>
<evidence type="ECO:0000313" key="2">
    <source>
        <dbReference type="EMBL" id="KAH0469481.1"/>
    </source>
</evidence>
<proteinExistence type="predicted"/>
<dbReference type="EMBL" id="JAGFBR010000002">
    <property type="protein sequence ID" value="KAH0469481.1"/>
    <property type="molecule type" value="Genomic_DNA"/>
</dbReference>
<reference evidence="2 3" key="1">
    <citation type="journal article" date="2021" name="Hortic Res">
        <title>Chromosome-scale assembly of the Dendrobium chrysotoxum genome enhances the understanding of orchid evolution.</title>
        <authorList>
            <person name="Zhang Y."/>
            <person name="Zhang G.Q."/>
            <person name="Zhang D."/>
            <person name="Liu X.D."/>
            <person name="Xu X.Y."/>
            <person name="Sun W.H."/>
            <person name="Yu X."/>
            <person name="Zhu X."/>
            <person name="Wang Z.W."/>
            <person name="Zhao X."/>
            <person name="Zhong W.Y."/>
            <person name="Chen H."/>
            <person name="Yin W.L."/>
            <person name="Huang T."/>
            <person name="Niu S.C."/>
            <person name="Liu Z.J."/>
        </authorList>
    </citation>
    <scope>NUCLEOTIDE SEQUENCE [LARGE SCALE GENOMIC DNA]</scope>
    <source>
        <strain evidence="2">Lindl</strain>
    </source>
</reference>